<protein>
    <submittedName>
        <fullName evidence="1">Uncharacterized protein</fullName>
    </submittedName>
</protein>
<name>A0ACC2BT49_DIPCM</name>
<evidence type="ECO:0000313" key="2">
    <source>
        <dbReference type="Proteomes" id="UP001162992"/>
    </source>
</evidence>
<proteinExistence type="predicted"/>
<comment type="caution">
    <text evidence="1">The sequence shown here is derived from an EMBL/GenBank/DDBJ whole genome shotgun (WGS) entry which is preliminary data.</text>
</comment>
<reference evidence="2" key="1">
    <citation type="journal article" date="2024" name="Proc. Natl. Acad. Sci. U.S.A.">
        <title>Extraordinary preservation of gene collinearity over three hundred million years revealed in homosporous lycophytes.</title>
        <authorList>
            <person name="Li C."/>
            <person name="Wickell D."/>
            <person name="Kuo L.Y."/>
            <person name="Chen X."/>
            <person name="Nie B."/>
            <person name="Liao X."/>
            <person name="Peng D."/>
            <person name="Ji J."/>
            <person name="Jenkins J."/>
            <person name="Williams M."/>
            <person name="Shu S."/>
            <person name="Plott C."/>
            <person name="Barry K."/>
            <person name="Rajasekar S."/>
            <person name="Grimwood J."/>
            <person name="Han X."/>
            <person name="Sun S."/>
            <person name="Hou Z."/>
            <person name="He W."/>
            <person name="Dai G."/>
            <person name="Sun C."/>
            <person name="Schmutz J."/>
            <person name="Leebens-Mack J.H."/>
            <person name="Li F.W."/>
            <person name="Wang L."/>
        </authorList>
    </citation>
    <scope>NUCLEOTIDE SEQUENCE [LARGE SCALE GENOMIC DNA]</scope>
    <source>
        <strain evidence="2">cv. PW_Plant_1</strain>
    </source>
</reference>
<dbReference type="Proteomes" id="UP001162992">
    <property type="component" value="Chromosome 13"/>
</dbReference>
<evidence type="ECO:0000313" key="1">
    <source>
        <dbReference type="EMBL" id="KAJ7532865.1"/>
    </source>
</evidence>
<gene>
    <name evidence="1" type="ORF">O6H91_13G023200</name>
</gene>
<dbReference type="EMBL" id="CM055104">
    <property type="protein sequence ID" value="KAJ7532865.1"/>
    <property type="molecule type" value="Genomic_DNA"/>
</dbReference>
<accession>A0ACC2BT49</accession>
<sequence length="471" mass="53105">MNGSLWSCGSHGLYGKPAKILFVCLFSVMVIAIPYLIQYQQLLSQQFWIPQLALQRSSSIQLEGRSERQQPTFKGDASSLYDQTILSSAFDNHSLSIDQASPAENRPANSSTILDLKQDQKDRVAICLVGGARAFELTGLTIVKYVLDVYNGADLFLHAPLDLNSYKFQLLEGRSNLAAIRIFKPIKLPETQLRKELLTSAGSPSGIQGLLQYFNLVEGCWKLITDYEKKHSFRYKWIIRTRVDGYWNGPIPGISSLMEGSYLVPYGSQFGGFNDRVGIGDRETSRVALQRLSLLPRLYNQSYRKLNSERLFRAQMISAKIKVKLRRFNFCILSYRHYGLPNGVWNTPVASISSKGPLNGAKCRPCTPLFSGLQAKAIAEALDKSWGWTGPTDGLELCDARHNWEQHWEDAYDMAAGSEFAAIRKSLTEQPLSECIKQVDLFRQQWEIWDAPSSDVICLENNRATPHYPTP</sequence>
<keyword evidence="2" id="KW-1185">Reference proteome</keyword>
<organism evidence="1 2">
    <name type="scientific">Diphasiastrum complanatum</name>
    <name type="common">Issler's clubmoss</name>
    <name type="synonym">Lycopodium complanatum</name>
    <dbReference type="NCBI Taxonomy" id="34168"/>
    <lineage>
        <taxon>Eukaryota</taxon>
        <taxon>Viridiplantae</taxon>
        <taxon>Streptophyta</taxon>
        <taxon>Embryophyta</taxon>
        <taxon>Tracheophyta</taxon>
        <taxon>Lycopodiopsida</taxon>
        <taxon>Lycopodiales</taxon>
        <taxon>Lycopodiaceae</taxon>
        <taxon>Lycopodioideae</taxon>
        <taxon>Diphasiastrum</taxon>
    </lineage>
</organism>